<keyword evidence="8" id="KW-1185">Reference proteome</keyword>
<evidence type="ECO:0000259" key="6">
    <source>
        <dbReference type="Pfam" id="PF14378"/>
    </source>
</evidence>
<organism evidence="7 8">
    <name type="scientific">Nonomuraea purpurea</name>
    <dbReference type="NCBI Taxonomy" id="1849276"/>
    <lineage>
        <taxon>Bacteria</taxon>
        <taxon>Bacillati</taxon>
        <taxon>Actinomycetota</taxon>
        <taxon>Actinomycetes</taxon>
        <taxon>Streptosporangiales</taxon>
        <taxon>Streptosporangiaceae</taxon>
        <taxon>Nonomuraea</taxon>
    </lineage>
</organism>
<comment type="caution">
    <text evidence="7">The sequence shown here is derived from an EMBL/GenBank/DDBJ whole genome shotgun (WGS) entry which is preliminary data.</text>
</comment>
<feature type="transmembrane region" description="Helical" evidence="5">
    <location>
        <begin position="15"/>
        <end position="33"/>
    </location>
</feature>
<evidence type="ECO:0000256" key="4">
    <source>
        <dbReference type="ARBA" id="ARBA00023136"/>
    </source>
</evidence>
<keyword evidence="3 5" id="KW-1133">Transmembrane helix</keyword>
<evidence type="ECO:0000256" key="2">
    <source>
        <dbReference type="ARBA" id="ARBA00022692"/>
    </source>
</evidence>
<reference evidence="8" key="1">
    <citation type="journal article" date="2019" name="Int. J. Syst. Evol. Microbiol.">
        <title>The Global Catalogue of Microorganisms (GCM) 10K type strain sequencing project: providing services to taxonomists for standard genome sequencing and annotation.</title>
        <authorList>
            <consortium name="The Broad Institute Genomics Platform"/>
            <consortium name="The Broad Institute Genome Sequencing Center for Infectious Disease"/>
            <person name="Wu L."/>
            <person name="Ma J."/>
        </authorList>
    </citation>
    <scope>NUCLEOTIDE SEQUENCE [LARGE SCALE GENOMIC DNA]</scope>
    <source>
        <strain evidence="8">TBRC 1276</strain>
    </source>
</reference>
<evidence type="ECO:0000256" key="1">
    <source>
        <dbReference type="ARBA" id="ARBA00004141"/>
    </source>
</evidence>
<dbReference type="InterPro" id="IPR026841">
    <property type="entry name" value="Aur1/Ipt1"/>
</dbReference>
<feature type="transmembrane region" description="Helical" evidence="5">
    <location>
        <begin position="108"/>
        <end position="126"/>
    </location>
</feature>
<accession>A0ABV8GLE2</accession>
<name>A0ABV8GLE2_9ACTN</name>
<feature type="transmembrane region" description="Helical" evidence="5">
    <location>
        <begin position="138"/>
        <end position="160"/>
    </location>
</feature>
<feature type="domain" description="Inositolphosphotransferase Aur1/Ipt1" evidence="6">
    <location>
        <begin position="81"/>
        <end position="250"/>
    </location>
</feature>
<evidence type="ECO:0000256" key="3">
    <source>
        <dbReference type="ARBA" id="ARBA00022989"/>
    </source>
</evidence>
<comment type="subcellular location">
    <subcellularLocation>
        <location evidence="1">Membrane</location>
        <topology evidence="1">Multi-pass membrane protein</topology>
    </subcellularLocation>
</comment>
<sequence>MAFIATLARDRLPDWPALLLGYALATVLIGYALPWCERRRPGNRAVSLIRFAGPLLVLPFVYAAAARTVLVLHGRYLDEAVTTWETALFGTSPNAAVAALATPPLTEVLMLCYFSFYGCFLLPFILRGQGRAALAERYLFAALLTLLTCYLGFIAVPLAGPALEQPPGYLIAAVQDHIMRTLDPPGTCFPSPHVAGAWITLLCLRRSLSVPARRVLWTLTSGLTVAVVYAGYHYVVDVVAGLAVALAVHAVTKRYAERPARPRIPL</sequence>
<dbReference type="InterPro" id="IPR036938">
    <property type="entry name" value="PAP2/HPO_sf"/>
</dbReference>
<gene>
    <name evidence="7" type="ORF">ACFOY2_41850</name>
</gene>
<dbReference type="Gene3D" id="1.20.144.10">
    <property type="entry name" value="Phosphatidic acid phosphatase type 2/haloperoxidase"/>
    <property type="match status" value="1"/>
</dbReference>
<keyword evidence="4 5" id="KW-0472">Membrane</keyword>
<evidence type="ECO:0000256" key="5">
    <source>
        <dbReference type="SAM" id="Phobius"/>
    </source>
</evidence>
<evidence type="ECO:0000313" key="8">
    <source>
        <dbReference type="Proteomes" id="UP001595851"/>
    </source>
</evidence>
<protein>
    <submittedName>
        <fullName evidence="7">Phosphatase PAP2 family protein</fullName>
    </submittedName>
</protein>
<dbReference type="PANTHER" id="PTHR31310">
    <property type="match status" value="1"/>
</dbReference>
<dbReference type="RefSeq" id="WP_379533684.1">
    <property type="nucleotide sequence ID" value="NZ_JBHSBI010000030.1"/>
</dbReference>
<dbReference type="EMBL" id="JBHSBI010000030">
    <property type="protein sequence ID" value="MFC4013830.1"/>
    <property type="molecule type" value="Genomic_DNA"/>
</dbReference>
<keyword evidence="2 5" id="KW-0812">Transmembrane</keyword>
<dbReference type="Pfam" id="PF14378">
    <property type="entry name" value="PAP2_3"/>
    <property type="match status" value="1"/>
</dbReference>
<evidence type="ECO:0000313" key="7">
    <source>
        <dbReference type="EMBL" id="MFC4013830.1"/>
    </source>
</evidence>
<proteinExistence type="predicted"/>
<feature type="transmembrane region" description="Helical" evidence="5">
    <location>
        <begin position="45"/>
        <end position="65"/>
    </location>
</feature>
<dbReference type="InterPro" id="IPR052185">
    <property type="entry name" value="IPC_Synthase-Related"/>
</dbReference>
<dbReference type="Proteomes" id="UP001595851">
    <property type="component" value="Unassembled WGS sequence"/>
</dbReference>
<dbReference type="PANTHER" id="PTHR31310:SF7">
    <property type="entry name" value="PA-PHOSPHATASE RELATED-FAMILY PROTEIN DDB_G0268928"/>
    <property type="match status" value="1"/>
</dbReference>
<dbReference type="SUPFAM" id="SSF48317">
    <property type="entry name" value="Acid phosphatase/Vanadium-dependent haloperoxidase"/>
    <property type="match status" value="1"/>
</dbReference>